<dbReference type="PRINTS" id="PR00368">
    <property type="entry name" value="FADPNR"/>
</dbReference>
<dbReference type="AlphaFoldDB" id="A0A523QGP6"/>
<reference evidence="10 11" key="1">
    <citation type="submission" date="2019-03" db="EMBL/GenBank/DDBJ databases">
        <title>Metabolic potential of uncultured bacteria and archaea associated with petroleum seepage in deep-sea sediments.</title>
        <authorList>
            <person name="Dong X."/>
            <person name="Hubert C."/>
        </authorList>
    </citation>
    <scope>NUCLEOTIDE SEQUENCE [LARGE SCALE GENOMIC DNA]</scope>
    <source>
        <strain evidence="10">E44_bin92</strain>
    </source>
</reference>
<keyword evidence="5" id="KW-0274">FAD</keyword>
<dbReference type="GO" id="GO:0016491">
    <property type="term" value="F:oxidoreductase activity"/>
    <property type="evidence" value="ECO:0007669"/>
    <property type="project" value="UniProtKB-KW"/>
</dbReference>
<dbReference type="Proteomes" id="UP000320781">
    <property type="component" value="Unassembled WGS sequence"/>
</dbReference>
<evidence type="ECO:0000313" key="11">
    <source>
        <dbReference type="Proteomes" id="UP000320781"/>
    </source>
</evidence>
<evidence type="ECO:0000256" key="5">
    <source>
        <dbReference type="ARBA" id="ARBA00022827"/>
    </source>
</evidence>
<protein>
    <submittedName>
        <fullName evidence="10">FAD-binding protein</fullName>
    </submittedName>
</protein>
<feature type="domain" description="4Fe-4S ferredoxin-type" evidence="9">
    <location>
        <begin position="1088"/>
        <end position="1117"/>
    </location>
</feature>
<dbReference type="GO" id="GO:0046872">
    <property type="term" value="F:metal ion binding"/>
    <property type="evidence" value="ECO:0007669"/>
    <property type="project" value="UniProtKB-KW"/>
</dbReference>
<dbReference type="SUPFAM" id="SSF51905">
    <property type="entry name" value="FAD/NAD(P)-binding domain"/>
    <property type="match status" value="2"/>
</dbReference>
<comment type="cofactor">
    <cofactor evidence="1">
        <name>FAD</name>
        <dbReference type="ChEBI" id="CHEBI:57692"/>
    </cofactor>
</comment>
<dbReference type="Gene3D" id="1.10.1060.10">
    <property type="entry name" value="Alpha-helical ferredoxin"/>
    <property type="match status" value="1"/>
</dbReference>
<evidence type="ECO:0000259" key="9">
    <source>
        <dbReference type="PROSITE" id="PS51379"/>
    </source>
</evidence>
<dbReference type="PANTHER" id="PTHR43498">
    <property type="entry name" value="FERREDOXIN:COB-COM HETERODISULFIDE REDUCTASE SUBUNIT A"/>
    <property type="match status" value="1"/>
</dbReference>
<feature type="domain" description="4Fe-4S ferredoxin-type" evidence="9">
    <location>
        <begin position="1051"/>
        <end position="1080"/>
    </location>
</feature>
<gene>
    <name evidence="10" type="ORF">E3J95_06250</name>
</gene>
<dbReference type="Pfam" id="PF07992">
    <property type="entry name" value="Pyr_redox_2"/>
    <property type="match status" value="2"/>
</dbReference>
<evidence type="ECO:0000256" key="4">
    <source>
        <dbReference type="ARBA" id="ARBA00022723"/>
    </source>
</evidence>
<dbReference type="Gene3D" id="3.50.50.60">
    <property type="entry name" value="FAD/NAD(P)-binding domain"/>
    <property type="match status" value="4"/>
</dbReference>
<evidence type="ECO:0000256" key="8">
    <source>
        <dbReference type="ARBA" id="ARBA00023014"/>
    </source>
</evidence>
<keyword evidence="8" id="KW-0411">Iron-sulfur</keyword>
<evidence type="ECO:0000313" key="10">
    <source>
        <dbReference type="EMBL" id="TES84660.1"/>
    </source>
</evidence>
<dbReference type="SUPFAM" id="SSF46548">
    <property type="entry name" value="alpha-helical ferredoxin"/>
    <property type="match status" value="1"/>
</dbReference>
<dbReference type="PROSITE" id="PS00198">
    <property type="entry name" value="4FE4S_FER_1"/>
    <property type="match status" value="1"/>
</dbReference>
<evidence type="ECO:0000256" key="6">
    <source>
        <dbReference type="ARBA" id="ARBA00023002"/>
    </source>
</evidence>
<keyword evidence="3" id="KW-0004">4Fe-4S</keyword>
<dbReference type="EMBL" id="SOKU01000303">
    <property type="protein sequence ID" value="TES84660.1"/>
    <property type="molecule type" value="Genomic_DNA"/>
</dbReference>
<evidence type="ECO:0000256" key="7">
    <source>
        <dbReference type="ARBA" id="ARBA00023004"/>
    </source>
</evidence>
<keyword evidence="7" id="KW-0408">Iron</keyword>
<proteinExistence type="inferred from homology"/>
<dbReference type="Pfam" id="PF12838">
    <property type="entry name" value="Fer4_7"/>
    <property type="match status" value="1"/>
</dbReference>
<dbReference type="PROSITE" id="PS51379">
    <property type="entry name" value="4FE4S_FER_2"/>
    <property type="match status" value="2"/>
</dbReference>
<comment type="caution">
    <text evidence="10">The sequence shown here is derived from an EMBL/GenBank/DDBJ whole genome shotgun (WGS) entry which is preliminary data.</text>
</comment>
<keyword evidence="6" id="KW-0560">Oxidoreductase</keyword>
<dbReference type="InterPro" id="IPR036188">
    <property type="entry name" value="FAD/NAD-bd_sf"/>
</dbReference>
<dbReference type="InterPro" id="IPR009051">
    <property type="entry name" value="Helical_ferredxn"/>
</dbReference>
<feature type="non-terminal residue" evidence="10">
    <location>
        <position position="1"/>
    </location>
</feature>
<organism evidence="10 11">
    <name type="scientific">Aerophobetes bacterium</name>
    <dbReference type="NCBI Taxonomy" id="2030807"/>
    <lineage>
        <taxon>Bacteria</taxon>
        <taxon>Candidatus Aerophobota</taxon>
    </lineage>
</organism>
<dbReference type="InterPro" id="IPR017896">
    <property type="entry name" value="4Fe4S_Fe-S-bd"/>
</dbReference>
<dbReference type="PANTHER" id="PTHR43498:SF1">
    <property type="entry name" value="COB--COM HETERODISULFIDE REDUCTASE IRON-SULFUR SUBUNIT A"/>
    <property type="match status" value="1"/>
</dbReference>
<dbReference type="InterPro" id="IPR023753">
    <property type="entry name" value="FAD/NAD-binding_dom"/>
</dbReference>
<dbReference type="GO" id="GO:0051539">
    <property type="term" value="F:4 iron, 4 sulfur cluster binding"/>
    <property type="evidence" value="ECO:0007669"/>
    <property type="project" value="UniProtKB-KW"/>
</dbReference>
<sequence>EVPGENLKGVSYGVEFLRKVNLGEKLEVGEKVAVIGGGNAAIDAARSAYRLGAKQVTIVYRRSREEMPANEEEVEEAENEGIRILYLAAPERIWGKEGRATQMECIRMKLGEPDGSGRKRPIPIPGSEFVIDVDMIIPAIGQFSDLSFLGPDNVFNLIQGKRFEVDPLTLETNIKGVFAGGDTVTGPDTVIAAMAQGRRAAISIDRCLSGKDMRAGREGEGPQESEIEVEYEGVEPKKRAKASTRSLEERKGNFKEVVLGFSEEEATAEAKRCLACGGCSECMQCQEACEAEGILHEMLEEEVEINVGSIALFPGFDEFEPEVKKEYGHKRFPNVVSSIEFERLLSASGPHQGHLLRPSDKKPPKKIAWIQCVGSRDPKIGRGYCSSVCCVYSTKEALITKEHAPDTETAVFYMDMRAYGKDFDKYVQRAESEYGVRYVRARISEIEEAPQNHNLRVKYEAGDGELVSEEFEMVVLAVGLEASRSAKDVAEKFGIELNSYGFAKVNTFEPLKASRPGIFVGGAFSGPKDIPETVAQASGVAAEASSILSEARGTLVEEREYPPEIDVSGEAPRVGVFVCQCGINIGGVVDVPAVVEYAKTLPDVVYVEDNLYTCSQDTQERIRKAVHEEKLNRVVVASCTPRTHEPLFQETVREAGLNPHLFEMANIRDQNSWVHMEEPEKATEKAKDLVRMAVAKARLIEPLGTATLQVTHRGLVIGAGLAGMVAALRLAEEGYEVYLVEKDDRLGGQARQIYYDLQGEDVQKFLGELINKVKSRDQIHIFAAATIEKVEGFVGNFKTTIKVDSSLEELEHGIIIVATGAQEYQPSEYLYGEERRVITQRQLEKLVSSKELDPASQSSIVMIQCVGSRNTDRAYCSRTCCSEAIKNALEIKKMNRKANVYILYRDMRTYGFKEDYYQKAREEGIIFIRYEENDKPKVRVRGTRLEVVAKDLILGKTLLISPDLVVLSTATYPAEDNKRLSQLLKVPLNEDGFFLEAHVKLRPVDFATEGIFVCGLAHSPKFIEEAIAQANACVSRACTILSREELQVEGTVAKVNEVKCVGCRFCMEVCSYGAVEVKLKKVFGKEKEVAEINVALCKGCGACAASCRSGSIDLKGFSNEEILAQIGAVI</sequence>
<dbReference type="SUPFAM" id="SSF51971">
    <property type="entry name" value="Nucleotide-binding domain"/>
    <property type="match status" value="1"/>
</dbReference>
<dbReference type="PRINTS" id="PR00469">
    <property type="entry name" value="PNDRDTASEII"/>
</dbReference>
<name>A0A523QGP6_UNCAE</name>
<dbReference type="SUPFAM" id="SSF54862">
    <property type="entry name" value="4Fe-4S ferredoxins"/>
    <property type="match status" value="1"/>
</dbReference>
<dbReference type="Gene3D" id="3.30.70.20">
    <property type="match status" value="1"/>
</dbReference>
<dbReference type="InterPro" id="IPR017900">
    <property type="entry name" value="4Fe4S_Fe_S_CS"/>
</dbReference>
<dbReference type="InterPro" id="IPR039650">
    <property type="entry name" value="HdrA-like"/>
</dbReference>
<accession>A0A523QGP6</accession>
<evidence type="ECO:0000256" key="1">
    <source>
        <dbReference type="ARBA" id="ARBA00001974"/>
    </source>
</evidence>
<evidence type="ECO:0000256" key="2">
    <source>
        <dbReference type="ARBA" id="ARBA00006561"/>
    </source>
</evidence>
<keyword evidence="5" id="KW-0285">Flavoprotein</keyword>
<comment type="similarity">
    <text evidence="2">Belongs to the HdrA family.</text>
</comment>
<keyword evidence="4" id="KW-0479">Metal-binding</keyword>
<evidence type="ECO:0000256" key="3">
    <source>
        <dbReference type="ARBA" id="ARBA00022485"/>
    </source>
</evidence>
<dbReference type="Pfam" id="PF13450">
    <property type="entry name" value="NAD_binding_8"/>
    <property type="match status" value="1"/>
</dbReference>